<dbReference type="EMBL" id="JAWJWE010000036">
    <property type="protein sequence ID" value="KAK6629281.1"/>
    <property type="molecule type" value="Genomic_DNA"/>
</dbReference>
<organism evidence="3 4">
    <name type="scientific">Polyplax serrata</name>
    <name type="common">Common mouse louse</name>
    <dbReference type="NCBI Taxonomy" id="468196"/>
    <lineage>
        <taxon>Eukaryota</taxon>
        <taxon>Metazoa</taxon>
        <taxon>Ecdysozoa</taxon>
        <taxon>Arthropoda</taxon>
        <taxon>Hexapoda</taxon>
        <taxon>Insecta</taxon>
        <taxon>Pterygota</taxon>
        <taxon>Neoptera</taxon>
        <taxon>Paraneoptera</taxon>
        <taxon>Psocodea</taxon>
        <taxon>Troctomorpha</taxon>
        <taxon>Phthiraptera</taxon>
        <taxon>Anoplura</taxon>
        <taxon>Polyplacidae</taxon>
        <taxon>Polyplax</taxon>
    </lineage>
</organism>
<dbReference type="AlphaFoldDB" id="A0AAN8P186"/>
<feature type="signal peptide" evidence="2">
    <location>
        <begin position="1"/>
        <end position="19"/>
    </location>
</feature>
<gene>
    <name evidence="3" type="ORF">RUM43_003098</name>
</gene>
<evidence type="ECO:0000313" key="4">
    <source>
        <dbReference type="Proteomes" id="UP001372834"/>
    </source>
</evidence>
<accession>A0AAN8P186</accession>
<evidence type="ECO:0000313" key="3">
    <source>
        <dbReference type="EMBL" id="KAK6629281.1"/>
    </source>
</evidence>
<name>A0AAN8P186_POLSC</name>
<feature type="compositionally biased region" description="Basic and acidic residues" evidence="1">
    <location>
        <begin position="78"/>
        <end position="90"/>
    </location>
</feature>
<evidence type="ECO:0000256" key="1">
    <source>
        <dbReference type="SAM" id="MobiDB-lite"/>
    </source>
</evidence>
<dbReference type="Proteomes" id="UP001372834">
    <property type="component" value="Unassembled WGS sequence"/>
</dbReference>
<proteinExistence type="predicted"/>
<sequence>MRLFTAILFILLNVCFIESVNRTETGAAVVDLIKFKSDDSENATGSEIPTKSGDLSREEFENVDDDGSADNFITKSSVKNEEFEEKDASKEPQQSFPNEVFLTLRNLTSGGSPVFRGFTQKNDIEDLQASATDNVKVTANETQEEDESIGVNQRALRDAGHFHGEEEVYPVSTRSPAKGLEIPEHFCGYIKHNRRQ</sequence>
<comment type="caution">
    <text evidence="3">The sequence shown here is derived from an EMBL/GenBank/DDBJ whole genome shotgun (WGS) entry which is preliminary data.</text>
</comment>
<reference evidence="3 4" key="1">
    <citation type="submission" date="2023-10" db="EMBL/GenBank/DDBJ databases">
        <title>Genomes of two closely related lineages of the louse Polyplax serrata with different host specificities.</title>
        <authorList>
            <person name="Martinu J."/>
            <person name="Tarabai H."/>
            <person name="Stefka J."/>
            <person name="Hypsa V."/>
        </authorList>
    </citation>
    <scope>NUCLEOTIDE SEQUENCE [LARGE SCALE GENOMIC DNA]</scope>
    <source>
        <strain evidence="3">HR10_N</strain>
    </source>
</reference>
<protein>
    <submittedName>
        <fullName evidence="3">Uncharacterized protein</fullName>
    </submittedName>
</protein>
<feature type="region of interest" description="Disordered" evidence="1">
    <location>
        <begin position="39"/>
        <end position="97"/>
    </location>
</feature>
<keyword evidence="2" id="KW-0732">Signal</keyword>
<evidence type="ECO:0000256" key="2">
    <source>
        <dbReference type="SAM" id="SignalP"/>
    </source>
</evidence>
<feature type="chain" id="PRO_5042849227" evidence="2">
    <location>
        <begin position="20"/>
        <end position="196"/>
    </location>
</feature>